<sequence>MKKLVLIGGGHSHAIALKQLGINPLSNVELTLITDVIQTPYSGMLPGYIAGFYSFNQCHINLQSLAQFAQAKLYIDSAIGLDLEKNLVICKNNSTIPFDILSIDIGSIPTTLTIPGAIKYTIPVKPISQFLQYWDQLIEKIKQNPQEKIRLAIVGGGAGGVELAFNIHSHLTQIYQQFNQPLNQLELHLIHSGNRLLSERNSDLSRKVKTILANRNINVHLNQTVSNIDQNQVKIIRCTSGLTLECDRIFLVTQASASPWVQKTGISTDERGFILVNNYLQSISHPQVFAAGDIATMVNYPRPKAGVFAVRQGQPLFENLKRSSQEKPLKSFIPQKEFLTLIGTGDQKAIASKGWFNIGPNSLFWRWKDYIDQKFIKQFKGIISSLLKI</sequence>
<dbReference type="GeneID" id="77286423"/>
<name>A0A073CN30_PLAA1</name>
<organism evidence="7 8">
    <name type="scientific">Planktothrix agardhii (strain NIVA-CYA 126/8)</name>
    <dbReference type="NCBI Taxonomy" id="388467"/>
    <lineage>
        <taxon>Bacteria</taxon>
        <taxon>Bacillati</taxon>
        <taxon>Cyanobacteriota</taxon>
        <taxon>Cyanophyceae</taxon>
        <taxon>Oscillatoriophycideae</taxon>
        <taxon>Oscillatoriales</taxon>
        <taxon>Microcoleaceae</taxon>
        <taxon>Planktothrix</taxon>
    </lineage>
</organism>
<dbReference type="InterPro" id="IPR000408">
    <property type="entry name" value="Reg_chr_condens"/>
</dbReference>
<dbReference type="GO" id="GO:0004756">
    <property type="term" value="F:selenide, water dikinase activity"/>
    <property type="evidence" value="ECO:0007669"/>
    <property type="project" value="UniProtKB-EC"/>
</dbReference>
<keyword evidence="5" id="KW-0560">Oxidoreductase</keyword>
<evidence type="ECO:0000256" key="3">
    <source>
        <dbReference type="ARBA" id="ARBA00022630"/>
    </source>
</evidence>
<dbReference type="PANTHER" id="PTHR42913">
    <property type="entry name" value="APOPTOSIS-INDUCING FACTOR 1"/>
    <property type="match status" value="1"/>
</dbReference>
<comment type="similarity">
    <text evidence="2">Belongs to the NADH dehydrogenase family.</text>
</comment>
<evidence type="ECO:0000256" key="1">
    <source>
        <dbReference type="ARBA" id="ARBA00001974"/>
    </source>
</evidence>
<dbReference type="PRINTS" id="PR00368">
    <property type="entry name" value="FADPNR"/>
</dbReference>
<dbReference type="Proteomes" id="UP000027395">
    <property type="component" value="Chromosome"/>
</dbReference>
<dbReference type="InterPro" id="IPR023753">
    <property type="entry name" value="FAD/NAD-binding_dom"/>
</dbReference>
<dbReference type="GO" id="GO:0003955">
    <property type="term" value="F:NAD(P)H dehydrogenase (quinone) activity"/>
    <property type="evidence" value="ECO:0007669"/>
    <property type="project" value="TreeGrafter"/>
</dbReference>
<dbReference type="PANTHER" id="PTHR42913:SF9">
    <property type="entry name" value="SLR1591 PROTEIN"/>
    <property type="match status" value="1"/>
</dbReference>
<evidence type="ECO:0000313" key="7">
    <source>
        <dbReference type="EMBL" id="KEI65375.1"/>
    </source>
</evidence>
<dbReference type="EMBL" id="CM002803">
    <property type="protein sequence ID" value="KEI65375.1"/>
    <property type="molecule type" value="Genomic_DNA"/>
</dbReference>
<dbReference type="STRING" id="388467.A19Y_0128"/>
<evidence type="ECO:0000259" key="6">
    <source>
        <dbReference type="Pfam" id="PF07992"/>
    </source>
</evidence>
<dbReference type="RefSeq" id="WP_042151139.1">
    <property type="nucleotide sequence ID" value="NZ_CM002803.1"/>
</dbReference>
<dbReference type="SUPFAM" id="SSF51905">
    <property type="entry name" value="FAD/NAD(P)-binding domain"/>
    <property type="match status" value="2"/>
</dbReference>
<dbReference type="InterPro" id="IPR051169">
    <property type="entry name" value="NADH-Q_oxidoreductase"/>
</dbReference>
<evidence type="ECO:0000256" key="2">
    <source>
        <dbReference type="ARBA" id="ARBA00005272"/>
    </source>
</evidence>
<dbReference type="eggNOG" id="COG1252">
    <property type="taxonomic scope" value="Bacteria"/>
</dbReference>
<dbReference type="EC" id="2.7.9.3" evidence="7"/>
<dbReference type="AlphaFoldDB" id="A0A073CN30"/>
<dbReference type="GO" id="GO:0019646">
    <property type="term" value="P:aerobic electron transport chain"/>
    <property type="evidence" value="ECO:0007669"/>
    <property type="project" value="TreeGrafter"/>
</dbReference>
<dbReference type="InterPro" id="IPR036188">
    <property type="entry name" value="FAD/NAD-bd_sf"/>
</dbReference>
<comment type="cofactor">
    <cofactor evidence="1">
        <name>FAD</name>
        <dbReference type="ChEBI" id="CHEBI:57692"/>
    </cofactor>
</comment>
<evidence type="ECO:0000313" key="8">
    <source>
        <dbReference type="Proteomes" id="UP000027395"/>
    </source>
</evidence>
<keyword evidence="4" id="KW-0274">FAD</keyword>
<dbReference type="InterPro" id="IPR017584">
    <property type="entry name" value="Pyridine_nucleo_diS_OxRdtase_N"/>
</dbReference>
<keyword evidence="7" id="KW-0808">Transferase</keyword>
<feature type="domain" description="FAD/NAD(P)-binding" evidence="6">
    <location>
        <begin position="3"/>
        <end position="313"/>
    </location>
</feature>
<proteinExistence type="inferred from homology"/>
<keyword evidence="3" id="KW-0285">Flavoprotein</keyword>
<dbReference type="PATRIC" id="fig|388467.6.peg.77"/>
<dbReference type="Gene3D" id="3.50.50.100">
    <property type="match status" value="1"/>
</dbReference>
<keyword evidence="7" id="KW-0418">Kinase</keyword>
<dbReference type="PROSITE" id="PS00626">
    <property type="entry name" value="RCC1_2"/>
    <property type="match status" value="1"/>
</dbReference>
<gene>
    <name evidence="7" type="ORF">A19Y_0128</name>
</gene>
<keyword evidence="8" id="KW-1185">Reference proteome</keyword>
<dbReference type="Pfam" id="PF07992">
    <property type="entry name" value="Pyr_redox_2"/>
    <property type="match status" value="1"/>
</dbReference>
<reference evidence="7 8" key="1">
    <citation type="journal article" date="2014" name="Appl. Environ. Microbiol.">
        <title>Elucidation of insertion elements encoded on plasmids and in vitro construction of shuttle vectors from the toxic cyanobacterium Planktothrix.</title>
        <authorList>
            <person name="Christiansen G."/>
            <person name="Goesmann A."/>
            <person name="Kurmayer R."/>
        </authorList>
    </citation>
    <scope>NUCLEOTIDE SEQUENCE [LARGE SCALE GENOMIC DNA]</scope>
    <source>
        <strain evidence="7 8">NIVA-CYA 126/8</strain>
    </source>
</reference>
<protein>
    <submittedName>
        <fullName evidence="7">Selenide,water dikinase</fullName>
        <ecNumber evidence="7">2.7.9.3</ecNumber>
    </submittedName>
</protein>
<accession>A0A073CN30</accession>
<evidence type="ECO:0000256" key="4">
    <source>
        <dbReference type="ARBA" id="ARBA00022827"/>
    </source>
</evidence>
<dbReference type="NCBIfam" id="TIGR03169">
    <property type="entry name" value="Nterm_to_SelD"/>
    <property type="match status" value="1"/>
</dbReference>
<evidence type="ECO:0000256" key="5">
    <source>
        <dbReference type="ARBA" id="ARBA00023002"/>
    </source>
</evidence>
<dbReference type="HOGENOM" id="CLU_021377_4_0_3"/>